<keyword evidence="4" id="KW-1185">Reference proteome</keyword>
<feature type="binding site" evidence="1">
    <location>
        <begin position="198"/>
        <end position="200"/>
    </location>
    <ligand>
        <name>ATP</name>
        <dbReference type="ChEBI" id="CHEBI:30616"/>
    </ligand>
</feature>
<comment type="subunit">
    <text evidence="1">Homodimer.</text>
</comment>
<comment type="subcellular location">
    <subcellularLocation>
        <location evidence="1">Cytoplasm</location>
    </subcellularLocation>
</comment>
<sequence length="236" mass="24193">MITVVTGTDTGVGKTVATSALAVCSGPGTIVVKPAQTGAGTDEPDCSVVGRLSACPTTEFVRLDDPLAPGTAARLRGADIPAVHTHAARIRDLATRHTSVIVEGSGGLLVHLDTRGGTLADLATDLARDHDVRVLVVTRIALGTLNHTGLTVEALRRRGIEPAGLVLGAVPERPGLAERCNLADLPRITGIPIVAALPEGAGALDPERFRARADSWFAASPGHDGAEESRPGATNP</sequence>
<comment type="similarity">
    <text evidence="1">Belongs to the dethiobiotin synthetase family.</text>
</comment>
<keyword evidence="1" id="KW-0547">Nucleotide-binding</keyword>
<keyword evidence="1" id="KW-0460">Magnesium</keyword>
<keyword evidence="1" id="KW-0436">Ligase</keyword>
<feature type="binding site" evidence="1">
    <location>
        <position position="37"/>
    </location>
    <ligand>
        <name>substrate</name>
    </ligand>
</feature>
<dbReference type="SUPFAM" id="SSF52540">
    <property type="entry name" value="P-loop containing nucleoside triphosphate hydrolases"/>
    <property type="match status" value="1"/>
</dbReference>
<dbReference type="Pfam" id="PF13500">
    <property type="entry name" value="AAA_26"/>
    <property type="match status" value="1"/>
</dbReference>
<dbReference type="Proteomes" id="UP001500467">
    <property type="component" value="Unassembled WGS sequence"/>
</dbReference>
<comment type="caution">
    <text evidence="3">The sequence shown here is derived from an EMBL/GenBank/DDBJ whole genome shotgun (WGS) entry which is preliminary data.</text>
</comment>
<dbReference type="CDD" id="cd03109">
    <property type="entry name" value="DTBS"/>
    <property type="match status" value="1"/>
</dbReference>
<feature type="active site" evidence="1">
    <location>
        <position position="33"/>
    </location>
</feature>
<feature type="binding site" evidence="1">
    <location>
        <position position="103"/>
    </location>
    <ligand>
        <name>Mg(2+)</name>
        <dbReference type="ChEBI" id="CHEBI:18420"/>
    </ligand>
</feature>
<feature type="binding site" evidence="1">
    <location>
        <begin position="11"/>
        <end position="16"/>
    </location>
    <ligand>
        <name>ATP</name>
        <dbReference type="ChEBI" id="CHEBI:30616"/>
    </ligand>
</feature>
<feature type="binding site" evidence="1">
    <location>
        <position position="45"/>
    </location>
    <ligand>
        <name>ATP</name>
        <dbReference type="ChEBI" id="CHEBI:30616"/>
    </ligand>
</feature>
<dbReference type="Gene3D" id="3.40.50.300">
    <property type="entry name" value="P-loop containing nucleotide triphosphate hydrolases"/>
    <property type="match status" value="1"/>
</dbReference>
<proteinExistence type="inferred from homology"/>
<comment type="pathway">
    <text evidence="1">Cofactor biosynthesis; biotin biosynthesis; biotin from 7,8-diaminononanoate: step 1/2.</text>
</comment>
<feature type="binding site" evidence="1">
    <location>
        <begin position="103"/>
        <end position="106"/>
    </location>
    <ligand>
        <name>ATP</name>
        <dbReference type="ChEBI" id="CHEBI:30616"/>
    </ligand>
</feature>
<evidence type="ECO:0000256" key="1">
    <source>
        <dbReference type="HAMAP-Rule" id="MF_00336"/>
    </source>
</evidence>
<dbReference type="RefSeq" id="WP_253854566.1">
    <property type="nucleotide sequence ID" value="NZ_BAAALM010000002.1"/>
</dbReference>
<name>A0ABP4FP88_9PSEU</name>
<comment type="cofactor">
    <cofactor evidence="1">
        <name>Mg(2+)</name>
        <dbReference type="ChEBI" id="CHEBI:18420"/>
    </cofactor>
</comment>
<comment type="caution">
    <text evidence="1">Lacks conserved residue(s) required for the propagation of feature annotation.</text>
</comment>
<dbReference type="NCBIfam" id="TIGR00347">
    <property type="entry name" value="bioD"/>
    <property type="match status" value="1"/>
</dbReference>
<gene>
    <name evidence="1 3" type="primary">bioD</name>
    <name evidence="3" type="ORF">GCM10009675_02820</name>
</gene>
<dbReference type="EMBL" id="BAAALM010000002">
    <property type="protein sequence ID" value="GAA1191862.1"/>
    <property type="molecule type" value="Genomic_DNA"/>
</dbReference>
<feature type="binding site" evidence="1">
    <location>
        <position position="15"/>
    </location>
    <ligand>
        <name>Mg(2+)</name>
        <dbReference type="ChEBI" id="CHEBI:18420"/>
    </ligand>
</feature>
<feature type="binding site" evidence="1">
    <location>
        <position position="45"/>
    </location>
    <ligand>
        <name>Mg(2+)</name>
        <dbReference type="ChEBI" id="CHEBI:18420"/>
    </ligand>
</feature>
<feature type="region of interest" description="Disordered" evidence="2">
    <location>
        <begin position="217"/>
        <end position="236"/>
    </location>
</feature>
<dbReference type="InterPro" id="IPR027417">
    <property type="entry name" value="P-loop_NTPase"/>
</dbReference>
<dbReference type="PIRSF" id="PIRSF006755">
    <property type="entry name" value="DTB_synth"/>
    <property type="match status" value="1"/>
</dbReference>
<protein>
    <recommendedName>
        <fullName evidence="1">ATP-dependent dethiobiotin synthetase BioD</fullName>
        <ecNumber evidence="1">6.3.3.3</ecNumber>
    </recommendedName>
    <alternativeName>
        <fullName evidence="1">DTB synthetase</fullName>
        <shortName evidence="1">DTBS</shortName>
    </alternativeName>
    <alternativeName>
        <fullName evidence="1">Dethiobiotin synthase</fullName>
    </alternativeName>
</protein>
<comment type="catalytic activity">
    <reaction evidence="1">
        <text>(7R,8S)-7,8-diammoniononanoate + CO2 + ATP = (4R,5S)-dethiobiotin + ADP + phosphate + 3 H(+)</text>
        <dbReference type="Rhea" id="RHEA:15805"/>
        <dbReference type="ChEBI" id="CHEBI:15378"/>
        <dbReference type="ChEBI" id="CHEBI:16526"/>
        <dbReference type="ChEBI" id="CHEBI:30616"/>
        <dbReference type="ChEBI" id="CHEBI:43474"/>
        <dbReference type="ChEBI" id="CHEBI:149469"/>
        <dbReference type="ChEBI" id="CHEBI:149473"/>
        <dbReference type="ChEBI" id="CHEBI:456216"/>
        <dbReference type="EC" id="6.3.3.3"/>
    </reaction>
</comment>
<evidence type="ECO:0000313" key="4">
    <source>
        <dbReference type="Proteomes" id="UP001500467"/>
    </source>
</evidence>
<reference evidence="4" key="1">
    <citation type="journal article" date="2019" name="Int. J. Syst. Evol. Microbiol.">
        <title>The Global Catalogue of Microorganisms (GCM) 10K type strain sequencing project: providing services to taxonomists for standard genome sequencing and annotation.</title>
        <authorList>
            <consortium name="The Broad Institute Genomics Platform"/>
            <consortium name="The Broad Institute Genome Sequencing Center for Infectious Disease"/>
            <person name="Wu L."/>
            <person name="Ma J."/>
        </authorList>
    </citation>
    <scope>NUCLEOTIDE SEQUENCE [LARGE SCALE GENOMIC DNA]</scope>
    <source>
        <strain evidence="4">JCM 13022</strain>
    </source>
</reference>
<dbReference type="InterPro" id="IPR004472">
    <property type="entry name" value="DTB_synth_BioD"/>
</dbReference>
<dbReference type="EC" id="6.3.3.3" evidence="1"/>
<dbReference type="PANTHER" id="PTHR43210:SF5">
    <property type="entry name" value="DETHIOBIOTIN SYNTHETASE"/>
    <property type="match status" value="1"/>
</dbReference>
<organism evidence="3 4">
    <name type="scientific">Prauserella alba</name>
    <dbReference type="NCBI Taxonomy" id="176898"/>
    <lineage>
        <taxon>Bacteria</taxon>
        <taxon>Bacillati</taxon>
        <taxon>Actinomycetota</taxon>
        <taxon>Actinomycetes</taxon>
        <taxon>Pseudonocardiales</taxon>
        <taxon>Pseudonocardiaceae</taxon>
        <taxon>Prauserella</taxon>
    </lineage>
</organism>
<evidence type="ECO:0000256" key="2">
    <source>
        <dbReference type="SAM" id="MobiDB-lite"/>
    </source>
</evidence>
<accession>A0ABP4FP88</accession>
<keyword evidence="1" id="KW-0963">Cytoplasm</keyword>
<comment type="function">
    <text evidence="1">Catalyzes a mechanistically unusual reaction, the ATP-dependent insertion of CO2 between the N7 and N8 nitrogen atoms of 7,8-diaminopelargonic acid (DAPA, also called 7,8-diammoniononanoate) to form a ureido ring.</text>
</comment>
<evidence type="ECO:0000313" key="3">
    <source>
        <dbReference type="EMBL" id="GAA1191862.1"/>
    </source>
</evidence>
<keyword evidence="1" id="KW-0479">Metal-binding</keyword>
<dbReference type="PANTHER" id="PTHR43210">
    <property type="entry name" value="DETHIOBIOTIN SYNTHETASE"/>
    <property type="match status" value="1"/>
</dbReference>
<keyword evidence="1" id="KW-0093">Biotin biosynthesis</keyword>
<keyword evidence="1" id="KW-0067">ATP-binding</keyword>
<dbReference type="HAMAP" id="MF_00336">
    <property type="entry name" value="BioD"/>
    <property type="match status" value="1"/>
</dbReference>